<dbReference type="Proteomes" id="UP000237000">
    <property type="component" value="Unassembled WGS sequence"/>
</dbReference>
<feature type="non-terminal residue" evidence="1">
    <location>
        <position position="114"/>
    </location>
</feature>
<organism evidence="1 2">
    <name type="scientific">Trema orientale</name>
    <name type="common">Charcoal tree</name>
    <name type="synonym">Celtis orientalis</name>
    <dbReference type="NCBI Taxonomy" id="63057"/>
    <lineage>
        <taxon>Eukaryota</taxon>
        <taxon>Viridiplantae</taxon>
        <taxon>Streptophyta</taxon>
        <taxon>Embryophyta</taxon>
        <taxon>Tracheophyta</taxon>
        <taxon>Spermatophyta</taxon>
        <taxon>Magnoliopsida</taxon>
        <taxon>eudicotyledons</taxon>
        <taxon>Gunneridae</taxon>
        <taxon>Pentapetalae</taxon>
        <taxon>rosids</taxon>
        <taxon>fabids</taxon>
        <taxon>Rosales</taxon>
        <taxon>Cannabaceae</taxon>
        <taxon>Trema</taxon>
    </lineage>
</organism>
<dbReference type="OrthoDB" id="1770046at2759"/>
<gene>
    <name evidence="1" type="ORF">TorRG33x02_353990</name>
</gene>
<dbReference type="AlphaFoldDB" id="A0A2P5ABU2"/>
<evidence type="ECO:0000313" key="2">
    <source>
        <dbReference type="Proteomes" id="UP000237000"/>
    </source>
</evidence>
<accession>A0A2P5ABU2</accession>
<protein>
    <submittedName>
        <fullName evidence="1">Uncharacterized protein</fullName>
    </submittedName>
</protein>
<dbReference type="InParanoid" id="A0A2P5ABU2"/>
<reference evidence="2" key="1">
    <citation type="submission" date="2016-06" db="EMBL/GenBank/DDBJ databases">
        <title>Parallel loss of symbiosis genes in relatives of nitrogen-fixing non-legume Parasponia.</title>
        <authorList>
            <person name="Van Velzen R."/>
            <person name="Holmer R."/>
            <person name="Bu F."/>
            <person name="Rutten L."/>
            <person name="Van Zeijl A."/>
            <person name="Liu W."/>
            <person name="Santuari L."/>
            <person name="Cao Q."/>
            <person name="Sharma T."/>
            <person name="Shen D."/>
            <person name="Roswanjaya Y."/>
            <person name="Wardhani T."/>
            <person name="Kalhor M.S."/>
            <person name="Jansen J."/>
            <person name="Van den Hoogen J."/>
            <person name="Gungor B."/>
            <person name="Hartog M."/>
            <person name="Hontelez J."/>
            <person name="Verver J."/>
            <person name="Yang W.-C."/>
            <person name="Schijlen E."/>
            <person name="Repin R."/>
            <person name="Schilthuizen M."/>
            <person name="Schranz E."/>
            <person name="Heidstra R."/>
            <person name="Miyata K."/>
            <person name="Fedorova E."/>
            <person name="Kohlen W."/>
            <person name="Bisseling T."/>
            <person name="Smit S."/>
            <person name="Geurts R."/>
        </authorList>
    </citation>
    <scope>NUCLEOTIDE SEQUENCE [LARGE SCALE GENOMIC DNA]</scope>
    <source>
        <strain evidence="2">cv. RG33-2</strain>
    </source>
</reference>
<comment type="caution">
    <text evidence="1">The sequence shown here is derived from an EMBL/GenBank/DDBJ whole genome shotgun (WGS) entry which is preliminary data.</text>
</comment>
<evidence type="ECO:0000313" key="1">
    <source>
        <dbReference type="EMBL" id="PON34007.1"/>
    </source>
</evidence>
<name>A0A2P5ABU2_TREOI</name>
<sequence length="114" mass="12329">MDYNGSRNNLLEIKSDSRLAWFLYMAKDNNAVKYPLIITYDEILLEDINMSTISFGPISSSSLGRSSFVDEYGSFFLGGDSYVVDAGSSSLGSGTCVLDVGSSSKCSGSTRTFE</sequence>
<dbReference type="EMBL" id="JXTC01000967">
    <property type="protein sequence ID" value="PON34007.1"/>
    <property type="molecule type" value="Genomic_DNA"/>
</dbReference>
<proteinExistence type="predicted"/>
<keyword evidence="2" id="KW-1185">Reference proteome</keyword>